<proteinExistence type="predicted"/>
<evidence type="ECO:0000313" key="3">
    <source>
        <dbReference type="Proteomes" id="UP001242811"/>
    </source>
</evidence>
<dbReference type="EMBL" id="JAUSWA010000031">
    <property type="protein sequence ID" value="MDQ0496110.1"/>
    <property type="molecule type" value="Genomic_DNA"/>
</dbReference>
<name>A0ABU0L4B1_9BACL</name>
<keyword evidence="1" id="KW-0472">Membrane</keyword>
<evidence type="ECO:0000256" key="1">
    <source>
        <dbReference type="SAM" id="Phobius"/>
    </source>
</evidence>
<comment type="caution">
    <text evidence="2">The sequence shown here is derived from an EMBL/GenBank/DDBJ whole genome shotgun (WGS) entry which is preliminary data.</text>
</comment>
<protein>
    <submittedName>
        <fullName evidence="2">Uncharacterized protein</fullName>
    </submittedName>
</protein>
<dbReference type="Proteomes" id="UP001242811">
    <property type="component" value="Unassembled WGS sequence"/>
</dbReference>
<gene>
    <name evidence="2" type="ORF">QOZ95_004296</name>
</gene>
<keyword evidence="1" id="KW-1133">Transmembrane helix</keyword>
<accession>A0ABU0L4B1</accession>
<keyword evidence="1" id="KW-0812">Transmembrane</keyword>
<feature type="transmembrane region" description="Helical" evidence="1">
    <location>
        <begin position="21"/>
        <end position="38"/>
    </location>
</feature>
<keyword evidence="3" id="KW-1185">Reference proteome</keyword>
<reference evidence="2 3" key="1">
    <citation type="submission" date="2023-07" db="EMBL/GenBank/DDBJ databases">
        <title>Genomic Encyclopedia of Type Strains, Phase IV (KMG-IV): sequencing the most valuable type-strain genomes for metagenomic binning, comparative biology and taxonomic classification.</title>
        <authorList>
            <person name="Goeker M."/>
        </authorList>
    </citation>
    <scope>NUCLEOTIDE SEQUENCE [LARGE SCALE GENOMIC DNA]</scope>
    <source>
        <strain evidence="2 3">DSM 14914</strain>
    </source>
</reference>
<evidence type="ECO:0000313" key="2">
    <source>
        <dbReference type="EMBL" id="MDQ0496110.1"/>
    </source>
</evidence>
<sequence length="145" mass="16337">MSDERILKNWGLMDVKNVLKAVTSLFFVFCLIVGFSVPTTHASSDNTKIPDAFNAELEKQKLNELQAKFSLNSTEGRKEGRIYVYPDKPLVLTFDDGSTITYTSKVETAAGNRGWSMEKSYSYMFGYAKIEGRVEHTTVVMQALM</sequence>
<organism evidence="2 3">
    <name type="scientific">Paenibacillus brasilensis</name>
    <dbReference type="NCBI Taxonomy" id="128574"/>
    <lineage>
        <taxon>Bacteria</taxon>
        <taxon>Bacillati</taxon>
        <taxon>Bacillota</taxon>
        <taxon>Bacilli</taxon>
        <taxon>Bacillales</taxon>
        <taxon>Paenibacillaceae</taxon>
        <taxon>Paenibacillus</taxon>
    </lineage>
</organism>